<feature type="region of interest" description="Disordered" evidence="1">
    <location>
        <begin position="1"/>
        <end position="56"/>
    </location>
</feature>
<protein>
    <submittedName>
        <fullName evidence="2">Uncharacterized protein</fullName>
    </submittedName>
</protein>
<dbReference type="AlphaFoldDB" id="A0A6S7GZG7"/>
<keyword evidence="3" id="KW-1185">Reference proteome</keyword>
<evidence type="ECO:0000313" key="2">
    <source>
        <dbReference type="EMBL" id="CAB3995739.1"/>
    </source>
</evidence>
<name>A0A6S7GZG7_PARCT</name>
<gene>
    <name evidence="2" type="ORF">PACLA_8A007644</name>
</gene>
<evidence type="ECO:0000313" key="3">
    <source>
        <dbReference type="Proteomes" id="UP001152795"/>
    </source>
</evidence>
<proteinExistence type="predicted"/>
<dbReference type="EMBL" id="CACRXK020002721">
    <property type="protein sequence ID" value="CAB3995739.1"/>
    <property type="molecule type" value="Genomic_DNA"/>
</dbReference>
<reference evidence="2" key="1">
    <citation type="submission" date="2020-04" db="EMBL/GenBank/DDBJ databases">
        <authorList>
            <person name="Alioto T."/>
            <person name="Alioto T."/>
            <person name="Gomez Garrido J."/>
        </authorList>
    </citation>
    <scope>NUCLEOTIDE SEQUENCE</scope>
    <source>
        <strain evidence="2">A484AB</strain>
    </source>
</reference>
<evidence type="ECO:0000256" key="1">
    <source>
        <dbReference type="SAM" id="MobiDB-lite"/>
    </source>
</evidence>
<comment type="caution">
    <text evidence="2">The sequence shown here is derived from an EMBL/GenBank/DDBJ whole genome shotgun (WGS) entry which is preliminary data.</text>
</comment>
<accession>A0A6S7GZG7</accession>
<sequence length="69" mass="8065">DPTLLSQHEGECLANQENFDKDADENSSYGDIKENVQPPIENVRPQKANPKEKRKRVVSKHYFVHIIRY</sequence>
<organism evidence="2 3">
    <name type="scientific">Paramuricea clavata</name>
    <name type="common">Red gorgonian</name>
    <name type="synonym">Violescent sea-whip</name>
    <dbReference type="NCBI Taxonomy" id="317549"/>
    <lineage>
        <taxon>Eukaryota</taxon>
        <taxon>Metazoa</taxon>
        <taxon>Cnidaria</taxon>
        <taxon>Anthozoa</taxon>
        <taxon>Octocorallia</taxon>
        <taxon>Malacalcyonacea</taxon>
        <taxon>Plexauridae</taxon>
        <taxon>Paramuricea</taxon>
    </lineage>
</organism>
<feature type="non-terminal residue" evidence="2">
    <location>
        <position position="1"/>
    </location>
</feature>
<dbReference type="Proteomes" id="UP001152795">
    <property type="component" value="Unassembled WGS sequence"/>
</dbReference>